<organism evidence="2 3">
    <name type="scientific">Camelimonas abortus</name>
    <dbReference type="NCBI Taxonomy" id="1017184"/>
    <lineage>
        <taxon>Bacteria</taxon>
        <taxon>Pseudomonadati</taxon>
        <taxon>Pseudomonadota</taxon>
        <taxon>Alphaproteobacteria</taxon>
        <taxon>Hyphomicrobiales</taxon>
        <taxon>Chelatococcaceae</taxon>
        <taxon>Camelimonas</taxon>
    </lineage>
</organism>
<dbReference type="InterPro" id="IPR016181">
    <property type="entry name" value="Acyl_CoA_acyltransferase"/>
</dbReference>
<keyword evidence="3" id="KW-1185">Reference proteome</keyword>
<gene>
    <name evidence="2" type="ORF">ACFOEX_08830</name>
</gene>
<dbReference type="GO" id="GO:0016746">
    <property type="term" value="F:acyltransferase activity"/>
    <property type="evidence" value="ECO:0007669"/>
    <property type="project" value="UniProtKB-KW"/>
</dbReference>
<dbReference type="PROSITE" id="PS51186">
    <property type="entry name" value="GNAT"/>
    <property type="match status" value="1"/>
</dbReference>
<dbReference type="EMBL" id="JBHRUV010000041">
    <property type="protein sequence ID" value="MFC3266456.1"/>
    <property type="molecule type" value="Genomic_DNA"/>
</dbReference>
<name>A0ABV7LF05_9HYPH</name>
<sequence>MSAARATPGGWRWRPMAAADLPGVLALAEAVHPDYPEDAAVFAERLRLFPEGCLTLETQAGLAGYLVAHPWTAGRPPALNSLLGALPARPQLYYLHDLALAPAARGSGAAPAAVALAAQTAARLGLGRMALVAVGGADGFWRRCGFAPAAEPALQEAARRYDPHALYMTRETVAAAAK</sequence>
<reference evidence="3" key="1">
    <citation type="journal article" date="2019" name="Int. J. Syst. Evol. Microbiol.">
        <title>The Global Catalogue of Microorganisms (GCM) 10K type strain sequencing project: providing services to taxonomists for standard genome sequencing and annotation.</title>
        <authorList>
            <consortium name="The Broad Institute Genomics Platform"/>
            <consortium name="The Broad Institute Genome Sequencing Center for Infectious Disease"/>
            <person name="Wu L."/>
            <person name="Ma J."/>
        </authorList>
    </citation>
    <scope>NUCLEOTIDE SEQUENCE [LARGE SCALE GENOMIC DNA]</scope>
    <source>
        <strain evidence="3">CCM 7941</strain>
    </source>
</reference>
<evidence type="ECO:0000313" key="2">
    <source>
        <dbReference type="EMBL" id="MFC3266456.1"/>
    </source>
</evidence>
<dbReference type="SUPFAM" id="SSF55729">
    <property type="entry name" value="Acyl-CoA N-acyltransferases (Nat)"/>
    <property type="match status" value="1"/>
</dbReference>
<dbReference type="EC" id="2.3.1.-" evidence="2"/>
<dbReference type="RefSeq" id="WP_376830312.1">
    <property type="nucleotide sequence ID" value="NZ_JBHLWR010000006.1"/>
</dbReference>
<dbReference type="InterPro" id="IPR000182">
    <property type="entry name" value="GNAT_dom"/>
</dbReference>
<protein>
    <submittedName>
        <fullName evidence="2">GNAT family N-acetyltransferase</fullName>
        <ecNumber evidence="2">2.3.1.-</ecNumber>
    </submittedName>
</protein>
<dbReference type="Proteomes" id="UP001595536">
    <property type="component" value="Unassembled WGS sequence"/>
</dbReference>
<dbReference type="Pfam" id="PF00583">
    <property type="entry name" value="Acetyltransf_1"/>
    <property type="match status" value="1"/>
</dbReference>
<feature type="domain" description="N-acetyltransferase" evidence="1">
    <location>
        <begin position="11"/>
        <end position="173"/>
    </location>
</feature>
<dbReference type="Gene3D" id="3.40.630.30">
    <property type="match status" value="1"/>
</dbReference>
<comment type="caution">
    <text evidence="2">The sequence shown here is derived from an EMBL/GenBank/DDBJ whole genome shotgun (WGS) entry which is preliminary data.</text>
</comment>
<evidence type="ECO:0000313" key="3">
    <source>
        <dbReference type="Proteomes" id="UP001595536"/>
    </source>
</evidence>
<proteinExistence type="predicted"/>
<evidence type="ECO:0000259" key="1">
    <source>
        <dbReference type="PROSITE" id="PS51186"/>
    </source>
</evidence>
<keyword evidence="2" id="KW-0012">Acyltransferase</keyword>
<keyword evidence="2" id="KW-0808">Transferase</keyword>
<accession>A0ABV7LF05</accession>